<dbReference type="GO" id="GO:0005886">
    <property type="term" value="C:plasma membrane"/>
    <property type="evidence" value="ECO:0007669"/>
    <property type="project" value="UniProtKB-SubCell"/>
</dbReference>
<evidence type="ECO:0000256" key="1">
    <source>
        <dbReference type="ARBA" id="ARBA00004651"/>
    </source>
</evidence>
<keyword evidence="3 6" id="KW-0812">Transmembrane</keyword>
<evidence type="ECO:0000313" key="8">
    <source>
        <dbReference type="EMBL" id="MBT4870786.1"/>
    </source>
</evidence>
<dbReference type="EMBL" id="JABJNZ010000057">
    <property type="protein sequence ID" value="MBT4870786.1"/>
    <property type="molecule type" value="Genomic_DNA"/>
</dbReference>
<organism evidence="8 9">
    <name type="scientific">Candidatus Iainarchaeum sp</name>
    <dbReference type="NCBI Taxonomy" id="3101447"/>
    <lineage>
        <taxon>Archaea</taxon>
        <taxon>Candidatus Iainarchaeota</taxon>
        <taxon>Candidatus Iainarchaeia</taxon>
        <taxon>Candidatus Iainarchaeales</taxon>
        <taxon>Candidatus Iainarchaeaceae</taxon>
        <taxon>Candidatus Iainarchaeum</taxon>
    </lineage>
</organism>
<dbReference type="InterPro" id="IPR042094">
    <property type="entry name" value="T2SS_GspF_sf"/>
</dbReference>
<dbReference type="Pfam" id="PF00482">
    <property type="entry name" value="T2SSF"/>
    <property type="match status" value="1"/>
</dbReference>
<keyword evidence="2" id="KW-1003">Cell membrane</keyword>
<feature type="domain" description="Type II secretion system protein GspF" evidence="7">
    <location>
        <begin position="90"/>
        <end position="211"/>
    </location>
</feature>
<gene>
    <name evidence="8" type="ORF">HON47_04380</name>
</gene>
<evidence type="ECO:0000259" key="7">
    <source>
        <dbReference type="Pfam" id="PF00482"/>
    </source>
</evidence>
<accession>A0A8T5GH02</accession>
<protein>
    <recommendedName>
        <fullName evidence="7">Type II secretion system protein GspF domain-containing protein</fullName>
    </recommendedName>
</protein>
<dbReference type="Proteomes" id="UP000722459">
    <property type="component" value="Unassembled WGS sequence"/>
</dbReference>
<evidence type="ECO:0000256" key="6">
    <source>
        <dbReference type="SAM" id="Phobius"/>
    </source>
</evidence>
<dbReference type="InterPro" id="IPR018076">
    <property type="entry name" value="T2SS_GspF_dom"/>
</dbReference>
<feature type="transmembrane region" description="Helical" evidence="6">
    <location>
        <begin position="21"/>
        <end position="48"/>
    </location>
</feature>
<name>A0A8T5GH02_9ARCH</name>
<dbReference type="Gene3D" id="1.20.81.30">
    <property type="entry name" value="Type II secretion system (T2SS), domain F"/>
    <property type="match status" value="1"/>
</dbReference>
<keyword evidence="4 6" id="KW-1133">Transmembrane helix</keyword>
<evidence type="ECO:0000256" key="5">
    <source>
        <dbReference type="ARBA" id="ARBA00023136"/>
    </source>
</evidence>
<dbReference type="PANTHER" id="PTHR35402">
    <property type="entry name" value="INTEGRAL MEMBRANE PROTEIN-RELATED"/>
    <property type="match status" value="1"/>
</dbReference>
<comment type="caution">
    <text evidence="8">The sequence shown here is derived from an EMBL/GenBank/DDBJ whole genome shotgun (WGS) entry which is preliminary data.</text>
</comment>
<reference evidence="8" key="1">
    <citation type="journal article" date="2021" name="ISME J.">
        <title>Mercury methylation by metabolically versatile and cosmopolitan marine bacteria.</title>
        <authorList>
            <person name="Lin H."/>
            <person name="Ascher D.B."/>
            <person name="Myung Y."/>
            <person name="Lamborg C.H."/>
            <person name="Hallam S.J."/>
            <person name="Gionfriddo C.M."/>
            <person name="Holt K.E."/>
            <person name="Moreau J.W."/>
        </authorList>
    </citation>
    <scope>NUCLEOTIDE SEQUENCE</scope>
    <source>
        <strain evidence="8">SI075_bin30</strain>
    </source>
</reference>
<evidence type="ECO:0000256" key="3">
    <source>
        <dbReference type="ARBA" id="ARBA00022692"/>
    </source>
</evidence>
<proteinExistence type="predicted"/>
<dbReference type="PANTHER" id="PTHR35402:SF1">
    <property type="entry name" value="TYPE II SECRETION SYSTEM PROTEIN GSPF DOMAIN-CONTAINING PROTEIN"/>
    <property type="match status" value="1"/>
</dbReference>
<comment type="subcellular location">
    <subcellularLocation>
        <location evidence="1">Cell membrane</location>
        <topology evidence="1">Multi-pass membrane protein</topology>
    </subcellularLocation>
</comment>
<sequence>MEKQNIFEKYSSWIEFSQMHYNAVTWITLSVIITILVGFSSWILSFVLVREATLIPFAFSAAVLIVMVGLPYLKKEGIVNSIEKNFSDALKQMADTLKAGDTYESALREIANSDYGRLSEEMDLALRRLEEGENLETALGVFADRIDSRLIKRTIVILLDSIKSGASLSDILEEIAEDVRDLYRIKEERKSNTTMQFMFMVASGGIIAPLIFGEVNSVMSVFSMITTQALSEAQMLAAAQTSNFMFMLVEAYLIIEVIGSGLMMSIIREGKVNKSIIYIPVLLLLAFIVYYLSKYIIGGALLGSL</sequence>
<dbReference type="InterPro" id="IPR056569">
    <property type="entry name" value="ArlJ-like"/>
</dbReference>
<evidence type="ECO:0000256" key="2">
    <source>
        <dbReference type="ARBA" id="ARBA00022475"/>
    </source>
</evidence>
<evidence type="ECO:0000256" key="4">
    <source>
        <dbReference type="ARBA" id="ARBA00022989"/>
    </source>
</evidence>
<keyword evidence="5 6" id="KW-0472">Membrane</keyword>
<feature type="transmembrane region" description="Helical" evidence="6">
    <location>
        <begin position="54"/>
        <end position="73"/>
    </location>
</feature>
<feature type="transmembrane region" description="Helical" evidence="6">
    <location>
        <begin position="194"/>
        <end position="212"/>
    </location>
</feature>
<dbReference type="AlphaFoldDB" id="A0A8T5GH02"/>
<feature type="transmembrane region" description="Helical" evidence="6">
    <location>
        <begin position="276"/>
        <end position="297"/>
    </location>
</feature>
<evidence type="ECO:0000313" key="9">
    <source>
        <dbReference type="Proteomes" id="UP000722459"/>
    </source>
</evidence>
<feature type="transmembrane region" description="Helical" evidence="6">
    <location>
        <begin position="244"/>
        <end position="264"/>
    </location>
</feature>